<sequence length="2992" mass="332430">MAAILLAWADDKRISEINMVAGRTKKRTPKLHSLLSSVVKMASSHSGMWLCGLLVSGELFLWNRDKDLLKTATGVPEIAHMINSAQGDSLKMCLQWSQGSVRIGSVLSSDLGGCGSKKMDIPSKYVRSYWVGSVSWSAEGLFFACVLKRGSLLMLARLGGLLTLTSSGCNVDFGPAQFLPLHPLVTYRPPLSAENGEICSSSLSVRDLLRQRFSVTWHPRLLYLIVSDGYMATVMKVQDRHSPALFLKALLNETCKDLEKASCKLEKSQVHVKAWLESMSWFNSDSSLEELSATVTCRPKGSESTNPAAKDPTRLPLFLQDQQTLGGTKELLESMQAFFEEESDLEGLPAGSHVLDGGRLEFASMFDTLHAMESHSEFVVDTNHKSGQTEKKNPLYPELGKIQRKLLTAWAFAMSIGDAVEHRVHLLKHTLCCVVWFAALLHLVPPRGKNTSVFARLLHLIKSLLSFLSWDSPSSDGQRCLGLMVEFSEWIVRLLLTPQPDVRLTGHCLVSSQSLSRILQILRLVSDSLDSTYSLEQKTNWSSEEEFSSSQPHLWPSDVHHVPLLQDVNKDRSGFEHQALPFPQRPSSRLVGVWQLVYDITQQYAEELKRFKGFDGLEEEEQRLSVITSQIQAALQATGEHLEEGHSLLSYQGEHLFLCGLFSLSTQLLRTQICQEANKGGNRSVFQETRLCLALLYSLFSQYQLREAQEFGDHMAQLILLRAGNQTDNWTCNSDPLPCPWLPMDLPSDAARAVVQALGRFMASYFTNQPLFILPAHNVAVLPPLHLPHASSIGRLVPLCQEEVAKAVRQQHLSEVWTVDYAHDLLLLGGLLPEAVWLASHLGDWKTAVTLSLAYTSYCAKNFDFTQLRRRDFLLPTELQPESIFHAELRSLLGSKTDSREWTDKDGNDCFTDPLEGEDWELLQASVHEILKASTMAGVNVMSFPLSTLLDKAKDMCSLMPTLIPSEVYLPSPPLYCPQPSPNTQDQMGKTEQFAEVLCRHKVSGVLQRLLLLLRSAHCCRPAAQWYISRLRRARHILHKIQNKYSYPSAAQEEKTFPEGLMKMISRSGYFRRDPKKDGHLDPDTIQTIICFRELCALCWMLHVRDQLSLHCRKYQAARQRGEEEAIPEGSQVNSFIVDALHWACRLLPFTHFLSGEEVLQDIMLSLLSELPPVSLVADTLVRAFPQEEESVRVSLREKYNLLLQRLGQCNLLEEGAEDGNKLMMIFIQDRKRHRRKHLARLQRHLAPPVLHLWEKADEQEGRGGRNDMATLGQLSLGTTVSTSTLTDGAFQPVCSDADTAVNTPEAISPKLHHAAMSRSKEAHKDDKKMASKMPSVLKENTLICGEREKEQLSLPDVGSWEFELEDEEYLNFLELFLSYVLEKDTMDAMDCGDELPLLRGFCFQLREKELHSLTFDVVSTIHRRQRGVHLLERKHSGKPPSVFRAGSCYKPIKQDPTPELQTSSVWSEDPISRASISVRFHPGRRTEKQKGLFGLWHQSSISPAGVKEANLGSETSFVQNAFTTEHPSERLIPDFSSCVGAVTDLQQGLDPELEARFPELGRLLEWMVRWADRRILLGHHGLLGYRYAAQPQTDHYTSYNQVPEMQWTVAPVLHSDVERKTERESSVDTGYPGSANTPITVPDHNVQNAETSLSSVTDEQKELTFPPPEDQVQLSFDSQQRHPGSPQQMFNDFDGTPEKEDRSGDCEDVDVLLSDSSEDTSKDVCTPETSLKLEDLDYSEKDSVSSSSSHNAPVNIKPPAPSTVHTKPPRHVESSDSGGVALPNPDADQTRLQPQISTAGVPPADSATSTQPLITSPMRQRLGEDLFRLVQHINYMSLSEVLGATFSSLQLAQQSSASGMDSSQPNMHLSSTSQIIPEPNAFPVQTSTNAVPQTQACVPKSKSGDPQLNRTESCHLAAQPVMQGTGATLHHSEMQPLSVQAESPEIQQREKRRLIPSSHGLLATIDSSHAIQHLPSENRPQTASAPQMLGLKLLKLHHSATSQHIPPQYTTQHPQTLHTANLEPPKSSQPQVTDGDQSTWKKKGGQQRNGFSVQAKHLIFNSEHNLPPKSSHPPIWPSAEPVGQAFPLLPPAFPSSISAPMHGLRLLQLQDVPRSSITFPKLTTASAPRPAVISAGMTEASIIRLLHIESGPKMMVPQEIPSNSMGRLIGELSSGEILRQGADVAQLQLPRRDRSDEKLTSSPSLSSSKRQRRREEKAKGRKTEVSFHLNESIVPTKEAAHVPESEETAEIKPAQDMTGSSDHLLTGKRLLDKAFSTSAELHAFASINKRPLERHDAFTNTEPALTSTLENKSVSVQASVMTSSPKMPSPKNFTEEPVRDAVENQRESERFLDFTGRQFISVLDLEDVRQHEDFLPGPSSAARDVPSSPTSAQLHVLATSVISSAAAAEPQSSVPVPNDLLKPRTTTEVPEASPSFSHSEPGGGAERIALQDDAMVDPAESEIGRATKAQTLVPDGAPSSPSSVWFYSRLSELDSQLAALQNIADHLEMDFSNSRMLVNTIEKLSSDRKSDAKVTTGVKKSVRLSAPLKAWTSRPDPDLLPALKECDENKEEQEEEHVLHDDSGKPATKPSLHRSASSFCQSGGSSYLHIDPGIKEHFVETCNISHEWADRNLGQTELSDTVEILDELVKEGYLSPSDWDLDPSQTSCQSRRLEHPQHRWTSQKGTILEEERKDLRIWMRRKQRERLAAYQKHRQTLRERENKPFSTSSTGRSPNRRQASSGRNREETEKSMLLKHYYQRTQEAFSLANDIPASPVTTPRSSQTYGPPGLSSTWSISAPPPGNPPRPLIVSANDKKSPKFQSGGSPPCLPYSVERGPSEDLRRRLGLHRPVTFLPGDRLSQVTRRGMLSNTKGSQSKLNAAGQSQAQHVGFQSKTGLNSSFSSRAAVQRGNLREQRQVKKLEVVKRSEITSLEAEEDSTLVLGGILEGQDGAVTGGVSEMDWLGDLSDSAGSSLSRIDWAAIEKMVAAEED</sequence>
<feature type="compositionally biased region" description="Pro residues" evidence="1">
    <location>
        <begin position="2799"/>
        <end position="2808"/>
    </location>
</feature>
<feature type="compositionally biased region" description="Polar residues" evidence="1">
    <location>
        <begin position="2425"/>
        <end position="2439"/>
    </location>
</feature>
<feature type="compositionally biased region" description="Basic and acidic residues" evidence="1">
    <location>
        <begin position="1618"/>
        <end position="1627"/>
    </location>
</feature>
<keyword evidence="3" id="KW-1185">Reference proteome</keyword>
<dbReference type="PANTHER" id="PTHR14492">
    <property type="entry name" value="JBTS17"/>
    <property type="match status" value="1"/>
</dbReference>
<reference evidence="2 3" key="1">
    <citation type="submission" date="2021-06" db="EMBL/GenBank/DDBJ databases">
        <authorList>
            <person name="Palmer J.M."/>
        </authorList>
    </citation>
    <scope>NUCLEOTIDE SEQUENCE [LARGE SCALE GENOMIC DNA]</scope>
    <source>
        <strain evidence="2 3">MEX-2019</strain>
        <tissue evidence="2">Muscle</tissue>
    </source>
</reference>
<evidence type="ECO:0000256" key="1">
    <source>
        <dbReference type="SAM" id="MobiDB-lite"/>
    </source>
</evidence>
<dbReference type="GO" id="GO:0035869">
    <property type="term" value="C:ciliary transition zone"/>
    <property type="evidence" value="ECO:0007669"/>
    <property type="project" value="TreeGrafter"/>
</dbReference>
<evidence type="ECO:0008006" key="4">
    <source>
        <dbReference type="Google" id="ProtNLM"/>
    </source>
</evidence>
<gene>
    <name evidence="2" type="ORF">CRENBAI_020476</name>
</gene>
<dbReference type="EMBL" id="JAHHUM010000871">
    <property type="protein sequence ID" value="KAK5616788.1"/>
    <property type="molecule type" value="Genomic_DNA"/>
</dbReference>
<dbReference type="PANTHER" id="PTHR14492:SF4">
    <property type="entry name" value="CILIOGENESIS AND PLANAR POLARITY EFFECTOR 1"/>
    <property type="match status" value="1"/>
</dbReference>
<dbReference type="GO" id="GO:0060271">
    <property type="term" value="P:cilium assembly"/>
    <property type="evidence" value="ECO:0007669"/>
    <property type="project" value="TreeGrafter"/>
</dbReference>
<feature type="compositionally biased region" description="Polar residues" evidence="1">
    <location>
        <begin position="1673"/>
        <end position="1691"/>
    </location>
</feature>
<feature type="region of interest" description="Disordered" evidence="1">
    <location>
        <begin position="2407"/>
        <end position="2446"/>
    </location>
</feature>
<feature type="region of interest" description="Disordered" evidence="1">
    <location>
        <begin position="2710"/>
        <end position="2749"/>
    </location>
</feature>
<feature type="region of interest" description="Disordered" evidence="1">
    <location>
        <begin position="2771"/>
        <end position="2833"/>
    </location>
</feature>
<feature type="compositionally biased region" description="Basic and acidic residues" evidence="1">
    <location>
        <begin position="2214"/>
        <end position="2226"/>
    </location>
</feature>
<feature type="region of interest" description="Disordered" evidence="1">
    <location>
        <begin position="2661"/>
        <end position="2686"/>
    </location>
</feature>
<feature type="compositionally biased region" description="Polar residues" evidence="1">
    <location>
        <begin position="2005"/>
        <end position="2020"/>
    </location>
</feature>
<evidence type="ECO:0000313" key="3">
    <source>
        <dbReference type="Proteomes" id="UP001311232"/>
    </source>
</evidence>
<comment type="caution">
    <text evidence="2">The sequence shown here is derived from an EMBL/GenBank/DDBJ whole genome shotgun (WGS) entry which is preliminary data.</text>
</comment>
<dbReference type="Pfam" id="PF15392">
    <property type="entry name" value="Joubert"/>
    <property type="match status" value="1"/>
</dbReference>
<feature type="compositionally biased region" description="Basic and acidic residues" evidence="1">
    <location>
        <begin position="2191"/>
        <end position="2200"/>
    </location>
</feature>
<feature type="region of interest" description="Disordered" evidence="1">
    <location>
        <begin position="2005"/>
        <end position="2049"/>
    </location>
</feature>
<feature type="compositionally biased region" description="Basic and acidic residues" evidence="1">
    <location>
        <begin position="1697"/>
        <end position="1706"/>
    </location>
</feature>
<feature type="region of interest" description="Disordered" evidence="1">
    <location>
        <begin position="1618"/>
        <end position="1707"/>
    </location>
</feature>
<feature type="compositionally biased region" description="Polar residues" evidence="1">
    <location>
        <begin position="2027"/>
        <end position="2039"/>
    </location>
</feature>
<evidence type="ECO:0000313" key="2">
    <source>
        <dbReference type="EMBL" id="KAK5616788.1"/>
    </source>
</evidence>
<dbReference type="InterPro" id="IPR028236">
    <property type="entry name" value="CPLANE1"/>
</dbReference>
<feature type="compositionally biased region" description="Polar residues" evidence="1">
    <location>
        <begin position="1635"/>
        <end position="1658"/>
    </location>
</feature>
<feature type="compositionally biased region" description="Polar residues" evidence="1">
    <location>
        <begin position="2725"/>
        <end position="2743"/>
    </location>
</feature>
<feature type="compositionally biased region" description="Polar residues" evidence="1">
    <location>
        <begin position="2776"/>
        <end position="2797"/>
    </location>
</feature>
<name>A0AAV9S6S5_9TELE</name>
<proteinExistence type="predicted"/>
<dbReference type="Proteomes" id="UP001311232">
    <property type="component" value="Unassembled WGS sequence"/>
</dbReference>
<organism evidence="2 3">
    <name type="scientific">Crenichthys baileyi</name>
    <name type="common">White River springfish</name>
    <dbReference type="NCBI Taxonomy" id="28760"/>
    <lineage>
        <taxon>Eukaryota</taxon>
        <taxon>Metazoa</taxon>
        <taxon>Chordata</taxon>
        <taxon>Craniata</taxon>
        <taxon>Vertebrata</taxon>
        <taxon>Euteleostomi</taxon>
        <taxon>Actinopterygii</taxon>
        <taxon>Neopterygii</taxon>
        <taxon>Teleostei</taxon>
        <taxon>Neoteleostei</taxon>
        <taxon>Acanthomorphata</taxon>
        <taxon>Ovalentaria</taxon>
        <taxon>Atherinomorphae</taxon>
        <taxon>Cyprinodontiformes</taxon>
        <taxon>Goodeidae</taxon>
        <taxon>Crenichthys</taxon>
    </lineage>
</organism>
<feature type="region of interest" description="Disordered" evidence="1">
    <location>
        <begin position="2569"/>
        <end position="2598"/>
    </location>
</feature>
<accession>A0AAV9S6S5</accession>
<feature type="region of interest" description="Disordered" evidence="1">
    <location>
        <begin position="2189"/>
        <end position="2263"/>
    </location>
</feature>
<protein>
    <recommendedName>
        <fullName evidence="4">Ciliogenesis and planar polarity effector 1</fullName>
    </recommendedName>
</protein>
<feature type="region of interest" description="Disordered" evidence="1">
    <location>
        <begin position="1737"/>
        <end position="1791"/>
    </location>
</feature>